<name>D7E0N2_NOSA0</name>
<dbReference type="Pfam" id="PF14742">
    <property type="entry name" value="GDE_N_bis"/>
    <property type="match status" value="1"/>
</dbReference>
<evidence type="ECO:0000259" key="2">
    <source>
        <dbReference type="Pfam" id="PF22422"/>
    </source>
</evidence>
<gene>
    <name evidence="3" type="ordered locus">Aazo_2846</name>
</gene>
<dbReference type="InterPro" id="IPR032856">
    <property type="entry name" value="GDE_N_bis"/>
</dbReference>
<dbReference type="EMBL" id="CP002059">
    <property type="protein sequence ID" value="ADI64688.1"/>
    <property type="molecule type" value="Genomic_DNA"/>
</dbReference>
<dbReference type="InterPro" id="IPR008928">
    <property type="entry name" value="6-hairpin_glycosidase_sf"/>
</dbReference>
<dbReference type="KEGG" id="naz:Aazo_2846"/>
<protein>
    <submittedName>
        <fullName evidence="3">Amylo-alpha-16-glucosidase</fullName>
    </submittedName>
</protein>
<dbReference type="AlphaFoldDB" id="D7E0N2"/>
<proteinExistence type="predicted"/>
<dbReference type="GO" id="GO:0005975">
    <property type="term" value="P:carbohydrate metabolic process"/>
    <property type="evidence" value="ECO:0007669"/>
    <property type="project" value="InterPro"/>
</dbReference>
<dbReference type="eggNOG" id="COG3408">
    <property type="taxonomic scope" value="Bacteria"/>
</dbReference>
<feature type="domain" description="Mannosylglycerate hydrolase MGH1-like glycoside hydrolase" evidence="2">
    <location>
        <begin position="486"/>
        <end position="644"/>
    </location>
</feature>
<feature type="domain" description="Putative glycogen debranching enzyme N-terminal" evidence="1">
    <location>
        <begin position="44"/>
        <end position="256"/>
    </location>
</feature>
<reference evidence="3 4" key="1">
    <citation type="journal article" date="2010" name="PLoS ONE">
        <title>Genome erosion in a nitrogen-fixing vertically transmitted endosymbiotic multicellular cyanobacterium.</title>
        <authorList>
            <person name="Ran L."/>
            <person name="Larsson J."/>
            <person name="Vigil-Stenman T."/>
            <person name="Nylander J.A."/>
            <person name="Ininbergs K."/>
            <person name="Zheng W.W."/>
            <person name="Lapidus A."/>
            <person name="Lowry S."/>
            <person name="Haselkorn R."/>
            <person name="Bergman B."/>
        </authorList>
    </citation>
    <scope>NUCLEOTIDE SEQUENCE [LARGE SCALE GENOMIC DNA]</scope>
    <source>
        <strain evidence="3 4">0708</strain>
    </source>
</reference>
<dbReference type="InterPro" id="IPR012341">
    <property type="entry name" value="6hp_glycosidase-like_sf"/>
</dbReference>
<sequence>MTPDTLITPDKIVLDGKTFISAEQIYVPEWPCVVSERPQPTLTVKDDDLFLVTDTIGNISGCSLQDGNASMGLFCADTRFLSRLELQINGRSPVLLSSTADKGFALSVLCTNPRIDNHLNADTIGIRRELVLNGALFEEIEVANYSTTSITFELSLSFDADFVDLFEVRGHSRKQRGKLLRLAEPTHLEETGDGLLPPATQLNREESLILAYQGLDGAVMESRIQFQHQQPDYFQGYTAIWKLELASHETKKLGYRLHKLTNNQPSSGVNAATTLAQAKASELMEEQNWVQQITRISSDKSLFNRVIERAEEDMYLLRQSFGKYKTVSAGVPWFSTLFGRDSIITASQTLMLNPQIAKETLILLAAYQGKKEDEWREEEPGKILHELRMGELARCQEIPHTPYYGTVDATPLWLMLYADYYAWTHDQETLEQLWRNAILAMDWIDRNLQETGYLSYYRKSKGGLINQGWKDSGDCIVNRKGELAKGSISLCEVQAYVYAAKIKLAEIARMKERLDLGDRWQQEAKNLRVRFNKDFWIEDEDFCALGLDGEGKQVDSITSNPGHCLQLGIFTPEKAYSVAERLRAPDMFNGWGIRTLSSLSPAYNPMGYHIGSVWPHDNSLIAMGLRSLGLIDQALELFQGLFNMTFQQSYQRPPELFCGYELNGDNAPVQYPVACTPQAWATGSIFQLLQMMVNLVPDAQNNCLRIIDPALPESINRLSLHNLRVGGTILDLEFERVGSTTSCRVANKRGNLRVVIEA</sequence>
<dbReference type="HOGENOM" id="CLU_019216_1_0_3"/>
<evidence type="ECO:0000259" key="1">
    <source>
        <dbReference type="Pfam" id="PF14742"/>
    </source>
</evidence>
<organism evidence="3 4">
    <name type="scientific">Nostoc azollae (strain 0708)</name>
    <name type="common">Anabaena azollae (strain 0708)</name>
    <dbReference type="NCBI Taxonomy" id="551115"/>
    <lineage>
        <taxon>Bacteria</taxon>
        <taxon>Bacillati</taxon>
        <taxon>Cyanobacteriota</taxon>
        <taxon>Cyanophyceae</taxon>
        <taxon>Nostocales</taxon>
        <taxon>Nostocaceae</taxon>
        <taxon>Trichormus</taxon>
    </lineage>
</organism>
<dbReference type="RefSeq" id="WP_013191704.1">
    <property type="nucleotide sequence ID" value="NC_014248.1"/>
</dbReference>
<dbReference type="Proteomes" id="UP000001511">
    <property type="component" value="Chromosome"/>
</dbReference>
<dbReference type="Gene3D" id="1.50.10.10">
    <property type="match status" value="1"/>
</dbReference>
<dbReference type="InterPro" id="IPR054491">
    <property type="entry name" value="MGH1-like_GH"/>
</dbReference>
<dbReference type="STRING" id="551115.Aazo_2846"/>
<dbReference type="OrthoDB" id="9759959at2"/>
<dbReference type="Pfam" id="PF22422">
    <property type="entry name" value="MGH1-like_GH"/>
    <property type="match status" value="1"/>
</dbReference>
<dbReference type="SUPFAM" id="SSF48208">
    <property type="entry name" value="Six-hairpin glycosidases"/>
    <property type="match status" value="1"/>
</dbReference>
<keyword evidence="4" id="KW-1185">Reference proteome</keyword>
<evidence type="ECO:0000313" key="4">
    <source>
        <dbReference type="Proteomes" id="UP000001511"/>
    </source>
</evidence>
<evidence type="ECO:0000313" key="3">
    <source>
        <dbReference type="EMBL" id="ADI64688.1"/>
    </source>
</evidence>
<accession>D7E0N2</accession>